<comment type="caution">
    <text evidence="1">The sequence shown here is derived from an EMBL/GenBank/DDBJ whole genome shotgun (WGS) entry which is preliminary data.</text>
</comment>
<dbReference type="EMBL" id="MUJZ01069861">
    <property type="protein sequence ID" value="OTF69554.1"/>
    <property type="molecule type" value="Genomic_DNA"/>
</dbReference>
<gene>
    <name evidence="1" type="ORF">BLA29_015455</name>
</gene>
<proteinExistence type="predicted"/>
<accession>A0A1Y3ANZ9</accession>
<reference evidence="1 2" key="1">
    <citation type="submission" date="2017-03" db="EMBL/GenBank/DDBJ databases">
        <title>Genome Survey of Euroglyphus maynei.</title>
        <authorList>
            <person name="Arlian L.G."/>
            <person name="Morgan M.S."/>
            <person name="Rider S.D."/>
        </authorList>
    </citation>
    <scope>NUCLEOTIDE SEQUENCE [LARGE SCALE GENOMIC DNA]</scope>
    <source>
        <strain evidence="1">Arlian Lab</strain>
        <tissue evidence="1">Whole body</tissue>
    </source>
</reference>
<organism evidence="1 2">
    <name type="scientific">Euroglyphus maynei</name>
    <name type="common">Mayne's house dust mite</name>
    <dbReference type="NCBI Taxonomy" id="6958"/>
    <lineage>
        <taxon>Eukaryota</taxon>
        <taxon>Metazoa</taxon>
        <taxon>Ecdysozoa</taxon>
        <taxon>Arthropoda</taxon>
        <taxon>Chelicerata</taxon>
        <taxon>Arachnida</taxon>
        <taxon>Acari</taxon>
        <taxon>Acariformes</taxon>
        <taxon>Sarcoptiformes</taxon>
        <taxon>Astigmata</taxon>
        <taxon>Psoroptidia</taxon>
        <taxon>Analgoidea</taxon>
        <taxon>Pyroglyphidae</taxon>
        <taxon>Pyroglyphinae</taxon>
        <taxon>Euroglyphus</taxon>
    </lineage>
</organism>
<protein>
    <submittedName>
        <fullName evidence="1">Uncharacterized protein</fullName>
    </submittedName>
</protein>
<dbReference type="Proteomes" id="UP000194236">
    <property type="component" value="Unassembled WGS sequence"/>
</dbReference>
<keyword evidence="2" id="KW-1185">Reference proteome</keyword>
<evidence type="ECO:0000313" key="2">
    <source>
        <dbReference type="Proteomes" id="UP000194236"/>
    </source>
</evidence>
<name>A0A1Y3ANZ9_EURMA</name>
<sequence>MKFHHNINHLVLMLMI</sequence>
<evidence type="ECO:0000313" key="1">
    <source>
        <dbReference type="EMBL" id="OTF69554.1"/>
    </source>
</evidence>
<dbReference type="AlphaFoldDB" id="A0A1Y3ANZ9"/>